<comment type="function">
    <text evidence="7 10">This protein binds specifically to 23S rRNA; its binding is stimulated by other ribosomal proteins, e.g., L4, L17, and L20. It is important during the early stages of 50S assembly. It makes multiple contacts with different domains of the 23S rRNA in the assembled 50S subunit and ribosome.</text>
</comment>
<dbReference type="PANTHER" id="PTHR13501">
    <property type="entry name" value="CHLOROPLAST 50S RIBOSOMAL PROTEIN L22-RELATED"/>
    <property type="match status" value="1"/>
</dbReference>
<sequence length="117" mass="13347">MMIDDVSMVRAKATVLKISPQKLNLVANLIRKCNIAQAVMQLAFCRKKAAFYVNKVLKSALANAQYNYNLNVDNLYINKILIGKSITLKRVFPKAMGRANKINKRYSNMIIELKKRV</sequence>
<evidence type="ECO:0000256" key="2">
    <source>
        <dbReference type="ARBA" id="ARBA00022730"/>
    </source>
</evidence>
<dbReference type="InterPro" id="IPR036394">
    <property type="entry name" value="Ribosomal_uL22_sf"/>
</dbReference>
<evidence type="ECO:0000256" key="4">
    <source>
        <dbReference type="ARBA" id="ARBA00022980"/>
    </source>
</evidence>
<comment type="function">
    <text evidence="7">The globular domain of the protein is located near the polypeptide exit tunnel on the outside of the subunit, while an extended beta-hairpin is found that lines the wall of the exit tunnel in the center of the 70S ribosome.</text>
</comment>
<dbReference type="AlphaFoldDB" id="A0A8J3HUH3"/>
<dbReference type="EMBL" id="BNGU01000004">
    <property type="protein sequence ID" value="GHM59155.1"/>
    <property type="molecule type" value="Genomic_DNA"/>
</dbReference>
<dbReference type="GO" id="GO:0006412">
    <property type="term" value="P:translation"/>
    <property type="evidence" value="ECO:0007669"/>
    <property type="project" value="UniProtKB-UniRule"/>
</dbReference>
<keyword evidence="4 7" id="KW-0689">Ribosomal protein</keyword>
<reference evidence="11 12" key="1">
    <citation type="journal article" date="2021" name="Microb. Ecol.">
        <title>Candidatus Mesenet longicola: Novel Endosymbionts of Brontispa longissima that Induce Cytoplasmic Incompatibility.</title>
        <authorList>
            <person name="Takano S."/>
            <person name="Gotoh Y."/>
            <person name="Hayashi T."/>
        </authorList>
    </citation>
    <scope>NUCLEOTIDE SEQUENCE [LARGE SCALE GENOMIC DNA]</scope>
    <source>
        <strain evidence="11">L5</strain>
    </source>
</reference>
<dbReference type="NCBIfam" id="TIGR01044">
    <property type="entry name" value="rplV_bact"/>
    <property type="match status" value="1"/>
</dbReference>
<comment type="caution">
    <text evidence="11">The sequence shown here is derived from an EMBL/GenBank/DDBJ whole genome shotgun (WGS) entry which is preliminary data.</text>
</comment>
<proteinExistence type="inferred from homology"/>
<protein>
    <recommendedName>
        <fullName evidence="6 7">Large ribosomal subunit protein uL22</fullName>
    </recommendedName>
</protein>
<dbReference type="GO" id="GO:0003735">
    <property type="term" value="F:structural constituent of ribosome"/>
    <property type="evidence" value="ECO:0007669"/>
    <property type="project" value="InterPro"/>
</dbReference>
<dbReference type="SUPFAM" id="SSF54843">
    <property type="entry name" value="Ribosomal protein L22"/>
    <property type="match status" value="1"/>
</dbReference>
<organism evidence="11 12">
    <name type="scientific">Candidatus Mesenet longicola</name>
    <dbReference type="NCBI Taxonomy" id="1892558"/>
    <lineage>
        <taxon>Bacteria</taxon>
        <taxon>Pseudomonadati</taxon>
        <taxon>Pseudomonadota</taxon>
        <taxon>Alphaproteobacteria</taxon>
        <taxon>Rickettsiales</taxon>
        <taxon>Anaplasmataceae</taxon>
        <taxon>Candidatus Mesenet</taxon>
    </lineage>
</organism>
<evidence type="ECO:0000256" key="9">
    <source>
        <dbReference type="RuleBase" id="RU004006"/>
    </source>
</evidence>
<dbReference type="GO" id="GO:0022625">
    <property type="term" value="C:cytosolic large ribosomal subunit"/>
    <property type="evidence" value="ECO:0007669"/>
    <property type="project" value="TreeGrafter"/>
</dbReference>
<dbReference type="HAMAP" id="MF_01331_B">
    <property type="entry name" value="Ribosomal_uL22_B"/>
    <property type="match status" value="1"/>
</dbReference>
<evidence type="ECO:0000256" key="10">
    <source>
        <dbReference type="RuleBase" id="RU004008"/>
    </source>
</evidence>
<gene>
    <name evidence="7 11" type="primary">rplV</name>
    <name evidence="11" type="ORF">sL5_01480</name>
</gene>
<evidence type="ECO:0000256" key="3">
    <source>
        <dbReference type="ARBA" id="ARBA00022884"/>
    </source>
</evidence>
<keyword evidence="2 7" id="KW-0699">rRNA-binding</keyword>
<accession>A0A8J3HUH3</accession>
<keyword evidence="3 7" id="KW-0694">RNA-binding</keyword>
<dbReference type="CDD" id="cd00336">
    <property type="entry name" value="Ribosomal_L22"/>
    <property type="match status" value="1"/>
</dbReference>
<evidence type="ECO:0000313" key="11">
    <source>
        <dbReference type="EMBL" id="GHM59155.1"/>
    </source>
</evidence>
<evidence type="ECO:0000256" key="1">
    <source>
        <dbReference type="ARBA" id="ARBA00009451"/>
    </source>
</evidence>
<evidence type="ECO:0000313" key="12">
    <source>
        <dbReference type="Proteomes" id="UP000637906"/>
    </source>
</evidence>
<comment type="similarity">
    <text evidence="1 7 8">Belongs to the universal ribosomal protein uL22 family.</text>
</comment>
<comment type="subunit">
    <text evidence="7 9">Part of the 50S ribosomal subunit.</text>
</comment>
<evidence type="ECO:0000256" key="5">
    <source>
        <dbReference type="ARBA" id="ARBA00023274"/>
    </source>
</evidence>
<evidence type="ECO:0000256" key="7">
    <source>
        <dbReference type="HAMAP-Rule" id="MF_01331"/>
    </source>
</evidence>
<dbReference type="Proteomes" id="UP000637906">
    <property type="component" value="Unassembled WGS sequence"/>
</dbReference>
<dbReference type="GO" id="GO:0019843">
    <property type="term" value="F:rRNA binding"/>
    <property type="evidence" value="ECO:0007669"/>
    <property type="project" value="UniProtKB-UniRule"/>
</dbReference>
<dbReference type="InterPro" id="IPR001063">
    <property type="entry name" value="Ribosomal_uL22"/>
</dbReference>
<evidence type="ECO:0000256" key="8">
    <source>
        <dbReference type="RuleBase" id="RU004005"/>
    </source>
</evidence>
<dbReference type="Pfam" id="PF00237">
    <property type="entry name" value="Ribosomal_L22"/>
    <property type="match status" value="1"/>
</dbReference>
<keyword evidence="12" id="KW-1185">Reference proteome</keyword>
<evidence type="ECO:0000256" key="6">
    <source>
        <dbReference type="ARBA" id="ARBA00035207"/>
    </source>
</evidence>
<dbReference type="InterPro" id="IPR047867">
    <property type="entry name" value="Ribosomal_uL22_bac/org-type"/>
</dbReference>
<dbReference type="PANTHER" id="PTHR13501:SF8">
    <property type="entry name" value="LARGE RIBOSOMAL SUBUNIT PROTEIN UL22M"/>
    <property type="match status" value="1"/>
</dbReference>
<dbReference type="InterPro" id="IPR005727">
    <property type="entry name" value="Ribosomal_uL22_bac/chlpt-type"/>
</dbReference>
<dbReference type="Gene3D" id="3.90.470.10">
    <property type="entry name" value="Ribosomal protein L22/L17"/>
    <property type="match status" value="1"/>
</dbReference>
<name>A0A8J3HUH3_9RICK</name>
<keyword evidence="5 7" id="KW-0687">Ribonucleoprotein</keyword>